<accession>A0AA39VUW8</accession>
<evidence type="ECO:0000256" key="1">
    <source>
        <dbReference type="SAM" id="MobiDB-lite"/>
    </source>
</evidence>
<protein>
    <recommendedName>
        <fullName evidence="4">RNase H type-1 domain-containing protein</fullName>
    </recommendedName>
</protein>
<proteinExistence type="predicted"/>
<dbReference type="Proteomes" id="UP001168877">
    <property type="component" value="Unassembled WGS sequence"/>
</dbReference>
<gene>
    <name evidence="2" type="ORF">LWI29_037749</name>
</gene>
<name>A0AA39VUW8_ACESA</name>
<sequence length="349" mass="38477">MRAATPAKPMGNREWNPWHNLGNFRRQNYGLEGGRGQNYWRPNSGEGPRSQRMAARLVSERKLDSDIPRDLLSERSWTVVRENSNSISVLDRNLGRESGDGNSNRGDISGSRKGKSVMSEEIRVNGLDKDAQAVTDDGLGPNDIFVYGSSIDKANSGRPTNVEMSGLIDRLSLGHYSPANNMLEGIISGSVTNTTGVAECIGPLSVVDVACKKIGGKGRRGFKWRDDMHILDLLAHGKCTLSKGEMELLCVILWRLWHWHNQCAHSLPCFRNENVVAWSSDYIEEFHKANMVVRTSTGSKSNVDRVKWSKPDIGSFKINTDAMIKEASNQVGVGAIIRDSGGRVLVVAV</sequence>
<reference evidence="2" key="1">
    <citation type="journal article" date="2022" name="Plant J.">
        <title>Strategies of tolerance reflected in two North American maple genomes.</title>
        <authorList>
            <person name="McEvoy S.L."/>
            <person name="Sezen U.U."/>
            <person name="Trouern-Trend A."/>
            <person name="McMahon S.M."/>
            <person name="Schaberg P.G."/>
            <person name="Yang J."/>
            <person name="Wegrzyn J.L."/>
            <person name="Swenson N.G."/>
        </authorList>
    </citation>
    <scope>NUCLEOTIDE SEQUENCE</scope>
    <source>
        <strain evidence="2">NS2018</strain>
    </source>
</reference>
<keyword evidence="3" id="KW-1185">Reference proteome</keyword>
<comment type="caution">
    <text evidence="2">The sequence shown here is derived from an EMBL/GenBank/DDBJ whole genome shotgun (WGS) entry which is preliminary data.</text>
</comment>
<evidence type="ECO:0000313" key="3">
    <source>
        <dbReference type="Proteomes" id="UP001168877"/>
    </source>
</evidence>
<evidence type="ECO:0008006" key="4">
    <source>
        <dbReference type="Google" id="ProtNLM"/>
    </source>
</evidence>
<dbReference type="AlphaFoldDB" id="A0AA39VUW8"/>
<organism evidence="2 3">
    <name type="scientific">Acer saccharum</name>
    <name type="common">Sugar maple</name>
    <dbReference type="NCBI Taxonomy" id="4024"/>
    <lineage>
        <taxon>Eukaryota</taxon>
        <taxon>Viridiplantae</taxon>
        <taxon>Streptophyta</taxon>
        <taxon>Embryophyta</taxon>
        <taxon>Tracheophyta</taxon>
        <taxon>Spermatophyta</taxon>
        <taxon>Magnoliopsida</taxon>
        <taxon>eudicotyledons</taxon>
        <taxon>Gunneridae</taxon>
        <taxon>Pentapetalae</taxon>
        <taxon>rosids</taxon>
        <taxon>malvids</taxon>
        <taxon>Sapindales</taxon>
        <taxon>Sapindaceae</taxon>
        <taxon>Hippocastanoideae</taxon>
        <taxon>Acereae</taxon>
        <taxon>Acer</taxon>
    </lineage>
</organism>
<evidence type="ECO:0000313" key="2">
    <source>
        <dbReference type="EMBL" id="KAK0593500.1"/>
    </source>
</evidence>
<dbReference type="EMBL" id="JAUESC010000380">
    <property type="protein sequence ID" value="KAK0593500.1"/>
    <property type="molecule type" value="Genomic_DNA"/>
</dbReference>
<reference evidence="2" key="2">
    <citation type="submission" date="2023-06" db="EMBL/GenBank/DDBJ databases">
        <authorList>
            <person name="Swenson N.G."/>
            <person name="Wegrzyn J.L."/>
            <person name="Mcevoy S.L."/>
        </authorList>
    </citation>
    <scope>NUCLEOTIDE SEQUENCE</scope>
    <source>
        <strain evidence="2">NS2018</strain>
        <tissue evidence="2">Leaf</tissue>
    </source>
</reference>
<feature type="region of interest" description="Disordered" evidence="1">
    <location>
        <begin position="91"/>
        <end position="119"/>
    </location>
</feature>